<organism evidence="2">
    <name type="scientific">Lepeophtheirus salmonis</name>
    <name type="common">Salmon louse</name>
    <name type="synonym">Caligus salmonis</name>
    <dbReference type="NCBI Taxonomy" id="72036"/>
    <lineage>
        <taxon>Eukaryota</taxon>
        <taxon>Metazoa</taxon>
        <taxon>Ecdysozoa</taxon>
        <taxon>Arthropoda</taxon>
        <taxon>Crustacea</taxon>
        <taxon>Multicrustacea</taxon>
        <taxon>Hexanauplia</taxon>
        <taxon>Copepoda</taxon>
        <taxon>Siphonostomatoida</taxon>
        <taxon>Caligidae</taxon>
        <taxon>Lepeophtheirus</taxon>
    </lineage>
</organism>
<evidence type="ECO:0000256" key="1">
    <source>
        <dbReference type="SAM" id="Phobius"/>
    </source>
</evidence>
<sequence length="58" mass="6845">MYQKLFLLAKFLFQDLVYFSQLRTNSSLFNVPLRPMLSYSIVFTFLFATSALPLDCRK</sequence>
<feature type="transmembrane region" description="Helical" evidence="1">
    <location>
        <begin position="35"/>
        <end position="54"/>
    </location>
</feature>
<protein>
    <submittedName>
        <fullName evidence="2">Uncharacterized protein</fullName>
    </submittedName>
</protein>
<dbReference type="AlphaFoldDB" id="A0A0K2TEU7"/>
<keyword evidence="1" id="KW-0812">Transmembrane</keyword>
<accession>A0A0K2TEU7</accession>
<proteinExistence type="predicted"/>
<reference evidence="2" key="1">
    <citation type="submission" date="2014-05" db="EMBL/GenBank/DDBJ databases">
        <authorList>
            <person name="Chronopoulou M."/>
        </authorList>
    </citation>
    <scope>NUCLEOTIDE SEQUENCE</scope>
    <source>
        <tissue evidence="2">Whole organism</tissue>
    </source>
</reference>
<evidence type="ECO:0000313" key="2">
    <source>
        <dbReference type="EMBL" id="CDW24355.1"/>
    </source>
</evidence>
<keyword evidence="1" id="KW-1133">Transmembrane helix</keyword>
<dbReference type="EMBL" id="HACA01006994">
    <property type="protein sequence ID" value="CDW24355.1"/>
    <property type="molecule type" value="Transcribed_RNA"/>
</dbReference>
<keyword evidence="1" id="KW-0472">Membrane</keyword>
<name>A0A0K2TEU7_LEPSM</name>